<keyword evidence="1" id="KW-0472">Membrane</keyword>
<protein>
    <submittedName>
        <fullName evidence="2">Uncharacterized protein</fullName>
    </submittedName>
</protein>
<evidence type="ECO:0000313" key="2">
    <source>
        <dbReference type="EMBL" id="KAL0953482.1"/>
    </source>
</evidence>
<proteinExistence type="predicted"/>
<dbReference type="EMBL" id="JASNQZ010000008">
    <property type="protein sequence ID" value="KAL0953482.1"/>
    <property type="molecule type" value="Genomic_DNA"/>
</dbReference>
<feature type="transmembrane region" description="Helical" evidence="1">
    <location>
        <begin position="20"/>
        <end position="39"/>
    </location>
</feature>
<comment type="caution">
    <text evidence="2">The sequence shown here is derived from an EMBL/GenBank/DDBJ whole genome shotgun (WGS) entry which is preliminary data.</text>
</comment>
<organism evidence="2 3">
    <name type="scientific">Hohenbuehelia grisea</name>
    <dbReference type="NCBI Taxonomy" id="104357"/>
    <lineage>
        <taxon>Eukaryota</taxon>
        <taxon>Fungi</taxon>
        <taxon>Dikarya</taxon>
        <taxon>Basidiomycota</taxon>
        <taxon>Agaricomycotina</taxon>
        <taxon>Agaricomycetes</taxon>
        <taxon>Agaricomycetidae</taxon>
        <taxon>Agaricales</taxon>
        <taxon>Pleurotineae</taxon>
        <taxon>Pleurotaceae</taxon>
        <taxon>Hohenbuehelia</taxon>
    </lineage>
</organism>
<evidence type="ECO:0000313" key="3">
    <source>
        <dbReference type="Proteomes" id="UP001556367"/>
    </source>
</evidence>
<name>A0ABR3JD52_9AGAR</name>
<sequence length="220" mass="24185">MAPSTVTFNPVVPLKYNPKQLLIYIGGGLTALAVLYIFYKAVDWVFAWMGSKSGLEEPRMDIETQTINTRPMASFVSRAPIAAQHRAHKEPQQTFRFPNYAPHRPQTRPQQPYTNTLNNVHPLALCPGHATSIPTLPFRPSDIFIHSSKAADPTIVVANCPLVAPVPRFAKRNVLVDVEAALNAFDNSPLRTPPRKAVAGITTPLRGGMKANKENVPSSK</sequence>
<reference evidence="3" key="1">
    <citation type="submission" date="2024-06" db="EMBL/GenBank/DDBJ databases">
        <title>Multi-omics analyses provide insights into the biosynthesis of the anticancer antibiotic pleurotin in Hohenbuehelia grisea.</title>
        <authorList>
            <person name="Weaver J.A."/>
            <person name="Alberti F."/>
        </authorList>
    </citation>
    <scope>NUCLEOTIDE SEQUENCE [LARGE SCALE GENOMIC DNA]</scope>
    <source>
        <strain evidence="3">T-177</strain>
    </source>
</reference>
<accession>A0ABR3JD52</accession>
<keyword evidence="3" id="KW-1185">Reference proteome</keyword>
<dbReference type="Proteomes" id="UP001556367">
    <property type="component" value="Unassembled WGS sequence"/>
</dbReference>
<evidence type="ECO:0000256" key="1">
    <source>
        <dbReference type="SAM" id="Phobius"/>
    </source>
</evidence>
<keyword evidence="1" id="KW-0812">Transmembrane</keyword>
<gene>
    <name evidence="2" type="ORF">HGRIS_004712</name>
</gene>
<keyword evidence="1" id="KW-1133">Transmembrane helix</keyword>